<keyword evidence="11" id="KW-0594">Phospholipid biosynthesis</keyword>
<name>A0A4R1Q9R4_9FIRM</name>
<evidence type="ECO:0000256" key="6">
    <source>
        <dbReference type="ARBA" id="ARBA00022741"/>
    </source>
</evidence>
<dbReference type="Gene3D" id="2.60.200.40">
    <property type="match status" value="1"/>
</dbReference>
<organism evidence="14 15">
    <name type="scientific">Anaerospora hongkongensis</name>
    <dbReference type="NCBI Taxonomy" id="244830"/>
    <lineage>
        <taxon>Bacteria</taxon>
        <taxon>Bacillati</taxon>
        <taxon>Bacillota</taxon>
        <taxon>Negativicutes</taxon>
        <taxon>Selenomonadales</taxon>
        <taxon>Sporomusaceae</taxon>
        <taxon>Anaerospora</taxon>
    </lineage>
</organism>
<keyword evidence="3" id="KW-0444">Lipid biosynthesis</keyword>
<dbReference type="PROSITE" id="PS50146">
    <property type="entry name" value="DAGK"/>
    <property type="match status" value="1"/>
</dbReference>
<keyword evidence="9" id="KW-0460">Magnesium</keyword>
<evidence type="ECO:0000256" key="2">
    <source>
        <dbReference type="ARBA" id="ARBA00005983"/>
    </source>
</evidence>
<dbReference type="Proteomes" id="UP000295063">
    <property type="component" value="Unassembled WGS sequence"/>
</dbReference>
<dbReference type="InterPro" id="IPR016064">
    <property type="entry name" value="NAD/diacylglycerol_kinase_sf"/>
</dbReference>
<evidence type="ECO:0000313" key="15">
    <source>
        <dbReference type="Proteomes" id="UP000295063"/>
    </source>
</evidence>
<keyword evidence="5" id="KW-0479">Metal-binding</keyword>
<dbReference type="RefSeq" id="WP_132075910.1">
    <property type="nucleotide sequence ID" value="NZ_SLUI01000002.1"/>
</dbReference>
<dbReference type="InterPro" id="IPR045540">
    <property type="entry name" value="YegS/DAGK_C"/>
</dbReference>
<evidence type="ECO:0000256" key="5">
    <source>
        <dbReference type="ARBA" id="ARBA00022723"/>
    </source>
</evidence>
<keyword evidence="7 14" id="KW-0418">Kinase</keyword>
<dbReference type="PANTHER" id="PTHR12358:SF106">
    <property type="entry name" value="LIPID KINASE YEGS"/>
    <property type="match status" value="1"/>
</dbReference>
<accession>A0A4R1Q9R4</accession>
<evidence type="ECO:0000256" key="8">
    <source>
        <dbReference type="ARBA" id="ARBA00022840"/>
    </source>
</evidence>
<evidence type="ECO:0000256" key="12">
    <source>
        <dbReference type="ARBA" id="ARBA00023264"/>
    </source>
</evidence>
<dbReference type="GO" id="GO:0005886">
    <property type="term" value="C:plasma membrane"/>
    <property type="evidence" value="ECO:0007669"/>
    <property type="project" value="TreeGrafter"/>
</dbReference>
<keyword evidence="15" id="KW-1185">Reference proteome</keyword>
<evidence type="ECO:0000256" key="9">
    <source>
        <dbReference type="ARBA" id="ARBA00022842"/>
    </source>
</evidence>
<dbReference type="OrthoDB" id="142078at2"/>
<evidence type="ECO:0000256" key="7">
    <source>
        <dbReference type="ARBA" id="ARBA00022777"/>
    </source>
</evidence>
<dbReference type="NCBIfam" id="TIGR00147">
    <property type="entry name" value="YegS/Rv2252/BmrU family lipid kinase"/>
    <property type="match status" value="1"/>
</dbReference>
<reference evidence="14 15" key="1">
    <citation type="submission" date="2019-03" db="EMBL/GenBank/DDBJ databases">
        <title>Genomic Encyclopedia of Type Strains, Phase IV (KMG-IV): sequencing the most valuable type-strain genomes for metagenomic binning, comparative biology and taxonomic classification.</title>
        <authorList>
            <person name="Goeker M."/>
        </authorList>
    </citation>
    <scope>NUCLEOTIDE SEQUENCE [LARGE SCALE GENOMIC DNA]</scope>
    <source>
        <strain evidence="14 15">DSM 15969</strain>
    </source>
</reference>
<dbReference type="Pfam" id="PF19279">
    <property type="entry name" value="YegS_C"/>
    <property type="match status" value="1"/>
</dbReference>
<keyword evidence="4" id="KW-0808">Transferase</keyword>
<keyword evidence="12" id="KW-1208">Phospholipid metabolism</keyword>
<comment type="similarity">
    <text evidence="2">Belongs to the diacylglycerol/lipid kinase family.</text>
</comment>
<dbReference type="GO" id="GO:0046872">
    <property type="term" value="F:metal ion binding"/>
    <property type="evidence" value="ECO:0007669"/>
    <property type="project" value="UniProtKB-KW"/>
</dbReference>
<evidence type="ECO:0000256" key="1">
    <source>
        <dbReference type="ARBA" id="ARBA00001946"/>
    </source>
</evidence>
<dbReference type="Pfam" id="PF00781">
    <property type="entry name" value="DAGK_cat"/>
    <property type="match status" value="1"/>
</dbReference>
<sequence>MKIFLLIYNPAAGDSYFKYRLDSFVEHMQKQQCLIIPLRTGHKNDTLSLLTLTRQYALDGILISGGDGTVHEIINAMLTLGIDLPIGIIPSGTSNDLASFLRLEKDVEACAALFAGGLTRLVDVGAVNDRYFLNVASAGLLTGVAHTADRTMKNTLGKAAYYLKGIEELPRFRAIRMTICADDVIIDSEVMLFLVMNGGTVGSFDRIAPHARIDDGKLDLLIVHRCSLPELARILISLLSGAHINHKAVQYLQASRISIESDELVESDLDGELGPALPLTITALPQRLRVFSPARTVHFKKITGFIK</sequence>
<evidence type="ECO:0000256" key="11">
    <source>
        <dbReference type="ARBA" id="ARBA00023209"/>
    </source>
</evidence>
<protein>
    <submittedName>
        <fullName evidence="14">YegS/Rv2252/BmrU family lipid kinase</fullName>
    </submittedName>
</protein>
<keyword evidence="8" id="KW-0067">ATP-binding</keyword>
<keyword evidence="6" id="KW-0547">Nucleotide-binding</keyword>
<dbReference type="Gene3D" id="3.40.50.10330">
    <property type="entry name" value="Probable inorganic polyphosphate/atp-NAD kinase, domain 1"/>
    <property type="match status" value="1"/>
</dbReference>
<evidence type="ECO:0000256" key="3">
    <source>
        <dbReference type="ARBA" id="ARBA00022516"/>
    </source>
</evidence>
<dbReference type="SUPFAM" id="SSF111331">
    <property type="entry name" value="NAD kinase/diacylglycerol kinase-like"/>
    <property type="match status" value="1"/>
</dbReference>
<dbReference type="InterPro" id="IPR001206">
    <property type="entry name" value="Diacylglycerol_kinase_cat_dom"/>
</dbReference>
<proteinExistence type="inferred from homology"/>
<dbReference type="GO" id="GO:0008654">
    <property type="term" value="P:phospholipid biosynthetic process"/>
    <property type="evidence" value="ECO:0007669"/>
    <property type="project" value="UniProtKB-KW"/>
</dbReference>
<dbReference type="GO" id="GO:0004143">
    <property type="term" value="F:ATP-dependent diacylglycerol kinase activity"/>
    <property type="evidence" value="ECO:0007669"/>
    <property type="project" value="TreeGrafter"/>
</dbReference>
<feature type="domain" description="DAGKc" evidence="13">
    <location>
        <begin position="1"/>
        <end position="131"/>
    </location>
</feature>
<dbReference type="InterPro" id="IPR005218">
    <property type="entry name" value="Diacylglycerol/lipid_kinase"/>
</dbReference>
<dbReference type="SMART" id="SM00046">
    <property type="entry name" value="DAGKc"/>
    <property type="match status" value="1"/>
</dbReference>
<dbReference type="GO" id="GO:0005524">
    <property type="term" value="F:ATP binding"/>
    <property type="evidence" value="ECO:0007669"/>
    <property type="project" value="UniProtKB-KW"/>
</dbReference>
<evidence type="ECO:0000313" key="14">
    <source>
        <dbReference type="EMBL" id="TCL39416.1"/>
    </source>
</evidence>
<dbReference type="InterPro" id="IPR017438">
    <property type="entry name" value="ATP-NAD_kinase_N"/>
</dbReference>
<dbReference type="PANTHER" id="PTHR12358">
    <property type="entry name" value="SPHINGOSINE KINASE"/>
    <property type="match status" value="1"/>
</dbReference>
<evidence type="ECO:0000256" key="4">
    <source>
        <dbReference type="ARBA" id="ARBA00022679"/>
    </source>
</evidence>
<keyword evidence="10" id="KW-0443">Lipid metabolism</keyword>
<comment type="caution">
    <text evidence="14">The sequence shown here is derived from an EMBL/GenBank/DDBJ whole genome shotgun (WGS) entry which is preliminary data.</text>
</comment>
<evidence type="ECO:0000259" key="13">
    <source>
        <dbReference type="PROSITE" id="PS50146"/>
    </source>
</evidence>
<gene>
    <name evidence="14" type="ORF">EV210_102332</name>
</gene>
<dbReference type="InterPro" id="IPR050187">
    <property type="entry name" value="Lipid_Phosphate_FormReg"/>
</dbReference>
<comment type="cofactor">
    <cofactor evidence="1">
        <name>Mg(2+)</name>
        <dbReference type="ChEBI" id="CHEBI:18420"/>
    </cofactor>
</comment>
<dbReference type="AlphaFoldDB" id="A0A4R1Q9R4"/>
<evidence type="ECO:0000256" key="10">
    <source>
        <dbReference type="ARBA" id="ARBA00023098"/>
    </source>
</evidence>
<dbReference type="EMBL" id="SLUI01000002">
    <property type="protein sequence ID" value="TCL39416.1"/>
    <property type="molecule type" value="Genomic_DNA"/>
</dbReference>